<proteinExistence type="predicted"/>
<feature type="chain" id="PRO_5016852796" evidence="1">
    <location>
        <begin position="19"/>
        <end position="96"/>
    </location>
</feature>
<feature type="signal peptide" evidence="1">
    <location>
        <begin position="1"/>
        <end position="18"/>
    </location>
</feature>
<gene>
    <name evidence="2" type="ORF">DU478_09960</name>
</gene>
<reference evidence="2 3" key="1">
    <citation type="submission" date="2018-07" db="EMBL/GenBank/DDBJ databases">
        <title>Thalassococcus profundi sp. nov., a marine bacterium isolated from deep seawater of Okinawa Trough.</title>
        <authorList>
            <person name="Yu M."/>
        </authorList>
    </citation>
    <scope>NUCLEOTIDE SEQUENCE [LARGE SCALE GENOMIC DNA]</scope>
    <source>
        <strain evidence="2 3">WRAS1</strain>
    </source>
</reference>
<dbReference type="AlphaFoldDB" id="A0A369TN02"/>
<keyword evidence="1" id="KW-0732">Signal</keyword>
<accession>A0A369TN02</accession>
<dbReference type="EMBL" id="QPMK01000006">
    <property type="protein sequence ID" value="RDD66242.1"/>
    <property type="molecule type" value="Genomic_DNA"/>
</dbReference>
<protein>
    <submittedName>
        <fullName evidence="2">Uncharacterized protein</fullName>
    </submittedName>
</protein>
<dbReference type="OrthoDB" id="7744594at2"/>
<keyword evidence="3" id="KW-1185">Reference proteome</keyword>
<dbReference type="RefSeq" id="WP_114510814.1">
    <property type="nucleotide sequence ID" value="NZ_QPMK01000006.1"/>
</dbReference>
<sequence length="96" mass="10726">MRVTPILLSLLLAAPALAQDRPPPKPNDPDDFVRYIFEVNDCVLTEAQLLKLYTEAGHGMMGANNAVIAVSERRDVEVINRAPFTYRFVGSPYCDF</sequence>
<evidence type="ECO:0000313" key="2">
    <source>
        <dbReference type="EMBL" id="RDD66242.1"/>
    </source>
</evidence>
<evidence type="ECO:0000256" key="1">
    <source>
        <dbReference type="SAM" id="SignalP"/>
    </source>
</evidence>
<name>A0A369TN02_9RHOB</name>
<evidence type="ECO:0000313" key="3">
    <source>
        <dbReference type="Proteomes" id="UP000253977"/>
    </source>
</evidence>
<organism evidence="2 3">
    <name type="scientific">Thalassococcus profundi</name>
    <dbReference type="NCBI Taxonomy" id="2282382"/>
    <lineage>
        <taxon>Bacteria</taxon>
        <taxon>Pseudomonadati</taxon>
        <taxon>Pseudomonadota</taxon>
        <taxon>Alphaproteobacteria</taxon>
        <taxon>Rhodobacterales</taxon>
        <taxon>Roseobacteraceae</taxon>
        <taxon>Thalassococcus</taxon>
    </lineage>
</organism>
<dbReference type="Proteomes" id="UP000253977">
    <property type="component" value="Unassembled WGS sequence"/>
</dbReference>
<comment type="caution">
    <text evidence="2">The sequence shown here is derived from an EMBL/GenBank/DDBJ whole genome shotgun (WGS) entry which is preliminary data.</text>
</comment>